<evidence type="ECO:0008006" key="3">
    <source>
        <dbReference type="Google" id="ProtNLM"/>
    </source>
</evidence>
<comment type="caution">
    <text evidence="1">The sequence shown here is derived from an EMBL/GenBank/DDBJ whole genome shotgun (WGS) entry which is preliminary data.</text>
</comment>
<reference evidence="2" key="1">
    <citation type="journal article" date="2019" name="Int. J. Syst. Evol. Microbiol.">
        <title>The Global Catalogue of Microorganisms (GCM) 10K type strain sequencing project: providing services to taxonomists for standard genome sequencing and annotation.</title>
        <authorList>
            <consortium name="The Broad Institute Genomics Platform"/>
            <consortium name="The Broad Institute Genome Sequencing Center for Infectious Disease"/>
            <person name="Wu L."/>
            <person name="Ma J."/>
        </authorList>
    </citation>
    <scope>NUCLEOTIDE SEQUENCE [LARGE SCALE GENOMIC DNA]</scope>
    <source>
        <strain evidence="2">CGMCC 1.12606</strain>
    </source>
</reference>
<keyword evidence="2" id="KW-1185">Reference proteome</keyword>
<evidence type="ECO:0000313" key="1">
    <source>
        <dbReference type="EMBL" id="GGD53589.1"/>
    </source>
</evidence>
<dbReference type="EMBL" id="BMFH01000001">
    <property type="protein sequence ID" value="GGD53589.1"/>
    <property type="molecule type" value="Genomic_DNA"/>
</dbReference>
<accession>A0ABQ1R220</accession>
<organism evidence="1 2">
    <name type="scientific">Muriicola marianensis</name>
    <dbReference type="NCBI Taxonomy" id="1324801"/>
    <lineage>
        <taxon>Bacteria</taxon>
        <taxon>Pseudomonadati</taxon>
        <taxon>Bacteroidota</taxon>
        <taxon>Flavobacteriia</taxon>
        <taxon>Flavobacteriales</taxon>
        <taxon>Flavobacteriaceae</taxon>
        <taxon>Muriicola</taxon>
    </lineage>
</organism>
<proteinExistence type="predicted"/>
<sequence length="157" mass="18035">MRKAVYISLFIGLLISCGNEKSTAEIDKFVTEIDNRNDLTESVTEFNTEDLDGEVVGGISIYELTDENGEIYRIVAEVGQPNHSPANYEFYFKRDSLTFAKIMEFNETGTDTIVNSEYYYDGIDLIKQIDRKKEKMDAETVRQVSEFYLVYGKKTTK</sequence>
<dbReference type="PROSITE" id="PS51257">
    <property type="entry name" value="PROKAR_LIPOPROTEIN"/>
    <property type="match status" value="1"/>
</dbReference>
<dbReference type="Proteomes" id="UP000625780">
    <property type="component" value="Unassembled WGS sequence"/>
</dbReference>
<dbReference type="RefSeq" id="WP_188370566.1">
    <property type="nucleotide sequence ID" value="NZ_BMFH01000001.1"/>
</dbReference>
<gene>
    <name evidence="1" type="ORF">GCM10011361_20370</name>
</gene>
<name>A0ABQ1R220_9FLAO</name>
<evidence type="ECO:0000313" key="2">
    <source>
        <dbReference type="Proteomes" id="UP000625780"/>
    </source>
</evidence>
<protein>
    <recommendedName>
        <fullName evidence="3">Lipoprotein</fullName>
    </recommendedName>
</protein>